<evidence type="ECO:0000256" key="3">
    <source>
        <dbReference type="ARBA" id="ARBA00012744"/>
    </source>
</evidence>
<feature type="signal peptide" evidence="7">
    <location>
        <begin position="1"/>
        <end position="29"/>
    </location>
</feature>
<dbReference type="PRINTS" id="PR00133">
    <property type="entry name" value="GLHYDRLASE3"/>
</dbReference>
<dbReference type="EMBL" id="JACHMK010000001">
    <property type="protein sequence ID" value="MBB6334864.1"/>
    <property type="molecule type" value="Genomic_DNA"/>
</dbReference>
<keyword evidence="5 9" id="KW-0378">Hydrolase</keyword>
<organism evidence="9 10">
    <name type="scientific">Schaalia hyovaginalis</name>
    <dbReference type="NCBI Taxonomy" id="29316"/>
    <lineage>
        <taxon>Bacteria</taxon>
        <taxon>Bacillati</taxon>
        <taxon>Actinomycetota</taxon>
        <taxon>Actinomycetes</taxon>
        <taxon>Actinomycetales</taxon>
        <taxon>Actinomycetaceae</taxon>
        <taxon>Schaalia</taxon>
    </lineage>
</organism>
<accession>A0A923IZL3</accession>
<dbReference type="InterPro" id="IPR001764">
    <property type="entry name" value="Glyco_hydro_3_N"/>
</dbReference>
<protein>
    <recommendedName>
        <fullName evidence="3">beta-glucosidase</fullName>
        <ecNumber evidence="3">3.2.1.21</ecNumber>
    </recommendedName>
</protein>
<comment type="caution">
    <text evidence="9">The sequence shown here is derived from an EMBL/GenBank/DDBJ whole genome shotgun (WGS) entry which is preliminary data.</text>
</comment>
<evidence type="ECO:0000259" key="8">
    <source>
        <dbReference type="Pfam" id="PF00933"/>
    </source>
</evidence>
<dbReference type="SUPFAM" id="SSF52279">
    <property type="entry name" value="Beta-D-glucan exohydrolase, C-terminal domain"/>
    <property type="match status" value="1"/>
</dbReference>
<dbReference type="Gene3D" id="3.40.50.1700">
    <property type="entry name" value="Glycoside hydrolase family 3 C-terminal domain"/>
    <property type="match status" value="1"/>
</dbReference>
<dbReference type="PANTHER" id="PTHR30620">
    <property type="entry name" value="PERIPLASMIC BETA-GLUCOSIDASE-RELATED"/>
    <property type="match status" value="1"/>
</dbReference>
<proteinExistence type="inferred from homology"/>
<evidence type="ECO:0000256" key="5">
    <source>
        <dbReference type="ARBA" id="ARBA00022801"/>
    </source>
</evidence>
<dbReference type="EC" id="3.2.1.21" evidence="3"/>
<dbReference type="RefSeq" id="WP_184452903.1">
    <property type="nucleotide sequence ID" value="NZ_JACHMK010000001.1"/>
</dbReference>
<dbReference type="AlphaFoldDB" id="A0A923IZL3"/>
<gene>
    <name evidence="9" type="ORF">HD592_001429</name>
</gene>
<evidence type="ECO:0000256" key="7">
    <source>
        <dbReference type="SAM" id="SignalP"/>
    </source>
</evidence>
<dbReference type="Gene3D" id="3.20.20.300">
    <property type="entry name" value="Glycoside hydrolase, family 3, N-terminal domain"/>
    <property type="match status" value="1"/>
</dbReference>
<evidence type="ECO:0000256" key="6">
    <source>
        <dbReference type="ARBA" id="ARBA00023295"/>
    </source>
</evidence>
<dbReference type="InterPro" id="IPR036962">
    <property type="entry name" value="Glyco_hydro_3_N_sf"/>
</dbReference>
<comment type="catalytic activity">
    <reaction evidence="1">
        <text>Hydrolysis of terminal, non-reducing beta-D-glucosyl residues with release of beta-D-glucose.</text>
        <dbReference type="EC" id="3.2.1.21"/>
    </reaction>
</comment>
<dbReference type="SUPFAM" id="SSF51445">
    <property type="entry name" value="(Trans)glycosidases"/>
    <property type="match status" value="1"/>
</dbReference>
<evidence type="ECO:0000256" key="1">
    <source>
        <dbReference type="ARBA" id="ARBA00000448"/>
    </source>
</evidence>
<dbReference type="InterPro" id="IPR036881">
    <property type="entry name" value="Glyco_hydro_3_C_sf"/>
</dbReference>
<evidence type="ECO:0000256" key="2">
    <source>
        <dbReference type="ARBA" id="ARBA00005336"/>
    </source>
</evidence>
<comment type="similarity">
    <text evidence="2">Belongs to the glycosyl hydrolase 3 family.</text>
</comment>
<keyword evidence="10" id="KW-1185">Reference proteome</keyword>
<keyword evidence="4 7" id="KW-0732">Signal</keyword>
<dbReference type="PANTHER" id="PTHR30620:SF16">
    <property type="entry name" value="LYSOSOMAL BETA GLUCOSIDASE"/>
    <property type="match status" value="1"/>
</dbReference>
<sequence length="790" mass="84433">MRISRSTSAAAAVGALALVLAGCSTTTGASGSGNTYTTAEKTDGKTAFTQVVNPNGGQVLSFSTEGGMKTVEAKDGDYTYAFKDLNGNGELDPAEDWRLDAKERAADYVTGLSKEQMAGLMLFSSHERAPGDGLTDEQKTYLSQSFLRNVLNAGTSDAKQNVQWVNEMQAYVETLAAEATPYIPVNYSSDPRSDASNTGLFTEAGEISKWPSSLGLAATFSPETVLEFAKAASSEYKALGISTALSPQIDLATEPRWLRVSGTFGEDATMAGQMAAAYVEGFQGTFDEKGEDQGWGADSVNAMIKHWPGDGAGEGGRESHTEAGKYEVMVGANSAEHISVFQKALDAAAVMTSYSVTLDANGEPVYTDRKGSSYDAGKLTELREKNGFDGVVCSDWGITNALSDPDVFIATGWGIDDMTKEERHYAVIKGGTDMFGGNNDAAPVLAAYDMWQKDFEAGVNDIDAQTRWQQSAQRVLAMEFNADAFDNPYLELEASQASVGSQDKVDAGIEAQLNSIVTLKNDGAITLNEKADFSDKTVYVPHTFDLGRTSLFGPGEITEGLSLDEDVLKKYFKAVVTDEVTENADGTFSYTAPDLSEVDIALVGMNSPSAGAVFANSGHDTETNTWYPLSLQYRPYTADGPNVRKVSISGDILPDGTKENRSYFGNTSRLTNEADLDAMLRTREAVDASGKDIPVITIIRATNPVIPAEFESASDAIVIGFGTADEALVKITLGLHESNGRLPIQFPKDMDTVEANKEDVAKDVTPYTDAAGNTYDYGFGLHLDGSVITD</sequence>
<evidence type="ECO:0000313" key="10">
    <source>
        <dbReference type="Proteomes" id="UP000617426"/>
    </source>
</evidence>
<evidence type="ECO:0000256" key="4">
    <source>
        <dbReference type="ARBA" id="ARBA00022729"/>
    </source>
</evidence>
<dbReference type="GO" id="GO:0008422">
    <property type="term" value="F:beta-glucosidase activity"/>
    <property type="evidence" value="ECO:0007669"/>
    <property type="project" value="UniProtKB-EC"/>
</dbReference>
<dbReference type="Pfam" id="PF00933">
    <property type="entry name" value="Glyco_hydro_3"/>
    <property type="match status" value="1"/>
</dbReference>
<feature type="chain" id="PRO_5036929102" description="beta-glucosidase" evidence="7">
    <location>
        <begin position="30"/>
        <end position="790"/>
    </location>
</feature>
<dbReference type="PROSITE" id="PS51257">
    <property type="entry name" value="PROKAR_LIPOPROTEIN"/>
    <property type="match status" value="1"/>
</dbReference>
<name>A0A923IZL3_9ACTO</name>
<dbReference type="GO" id="GO:0009251">
    <property type="term" value="P:glucan catabolic process"/>
    <property type="evidence" value="ECO:0007669"/>
    <property type="project" value="TreeGrafter"/>
</dbReference>
<feature type="domain" description="Glycoside hydrolase family 3 N-terminal" evidence="8">
    <location>
        <begin position="136"/>
        <end position="440"/>
    </location>
</feature>
<evidence type="ECO:0000313" key="9">
    <source>
        <dbReference type="EMBL" id="MBB6334864.1"/>
    </source>
</evidence>
<dbReference type="InterPro" id="IPR017853">
    <property type="entry name" value="GH"/>
</dbReference>
<dbReference type="InterPro" id="IPR051915">
    <property type="entry name" value="Cellulose_Degrad_GH3"/>
</dbReference>
<reference evidence="9" key="1">
    <citation type="submission" date="2020-08" db="EMBL/GenBank/DDBJ databases">
        <title>Sequencing the genomes of 1000 actinobacteria strains.</title>
        <authorList>
            <person name="Klenk H.-P."/>
        </authorList>
    </citation>
    <scope>NUCLEOTIDE SEQUENCE</scope>
    <source>
        <strain evidence="9">DSM 10695</strain>
    </source>
</reference>
<dbReference type="Proteomes" id="UP000617426">
    <property type="component" value="Unassembled WGS sequence"/>
</dbReference>
<keyword evidence="6 9" id="KW-0326">Glycosidase</keyword>